<keyword evidence="5" id="KW-1185">Reference proteome</keyword>
<dbReference type="Proteomes" id="UP000318336">
    <property type="component" value="Unassembled WGS sequence"/>
</dbReference>
<dbReference type="Pfam" id="PF13845">
    <property type="entry name" value="Septum_form"/>
    <property type="match status" value="1"/>
</dbReference>
<feature type="domain" description="Septum formation-related" evidence="3">
    <location>
        <begin position="174"/>
        <end position="282"/>
    </location>
</feature>
<proteinExistence type="predicted"/>
<dbReference type="AlphaFoldDB" id="A0A542X9N6"/>
<feature type="region of interest" description="Disordered" evidence="1">
    <location>
        <begin position="25"/>
        <end position="85"/>
    </location>
</feature>
<sequence>MKPRQTFGAVVVAVLLLFTAACGNDDGPTVSAPSATPTSSAPSASPTSDPGPVASASTAQPTTPSSSSTSARPTPPSQPYKVGQCLGPKPGYTQTSCSQPHTYEVFSVRNDSRDSGDLVKRAAWKTATCNQDGAGFFGSQSFLLSRLDAIPLPDAAISKPDAEIVCVAYEFRESLSGLVTNTGSLKNKLKGDGFYSYNVCTKGRPSTSDDVEVVSCKEPHSAEATGAKLNGKPGDTFPGSDKVQSQAVKFCLPLGQKFLGGKRSDIIASQNSGGSAPWSRGLMVTGCFVEVTNGTVKKSLRGIGNKPLDSYR</sequence>
<keyword evidence="2" id="KW-0732">Signal</keyword>
<gene>
    <name evidence="4" type="ORF">FB554_0667</name>
</gene>
<evidence type="ECO:0000256" key="1">
    <source>
        <dbReference type="SAM" id="MobiDB-lite"/>
    </source>
</evidence>
<name>A0A542X9N6_9MICO</name>
<protein>
    <submittedName>
        <fullName evidence="4">Putative regulator of septum formation</fullName>
    </submittedName>
</protein>
<dbReference type="InterPro" id="IPR026004">
    <property type="entry name" value="Septum_form"/>
</dbReference>
<organism evidence="4 5">
    <name type="scientific">Barrientosiimonas humi</name>
    <dbReference type="NCBI Taxonomy" id="999931"/>
    <lineage>
        <taxon>Bacteria</taxon>
        <taxon>Bacillati</taxon>
        <taxon>Actinomycetota</taxon>
        <taxon>Actinomycetes</taxon>
        <taxon>Micrococcales</taxon>
        <taxon>Dermacoccaceae</taxon>
        <taxon>Barrientosiimonas</taxon>
    </lineage>
</organism>
<dbReference type="PROSITE" id="PS51257">
    <property type="entry name" value="PROKAR_LIPOPROTEIN"/>
    <property type="match status" value="1"/>
</dbReference>
<evidence type="ECO:0000259" key="3">
    <source>
        <dbReference type="Pfam" id="PF13845"/>
    </source>
</evidence>
<dbReference type="RefSeq" id="WP_142004621.1">
    <property type="nucleotide sequence ID" value="NZ_CAJTBP010000001.1"/>
</dbReference>
<feature type="signal peptide" evidence="2">
    <location>
        <begin position="1"/>
        <end position="23"/>
    </location>
</feature>
<dbReference type="OrthoDB" id="3381205at2"/>
<feature type="chain" id="PRO_5039231121" evidence="2">
    <location>
        <begin position="24"/>
        <end position="312"/>
    </location>
</feature>
<accession>A0A542X9N6</accession>
<feature type="compositionally biased region" description="Low complexity" evidence="1">
    <location>
        <begin position="28"/>
        <end position="72"/>
    </location>
</feature>
<evidence type="ECO:0000313" key="4">
    <source>
        <dbReference type="EMBL" id="TQL32541.1"/>
    </source>
</evidence>
<evidence type="ECO:0000313" key="5">
    <source>
        <dbReference type="Proteomes" id="UP000318336"/>
    </source>
</evidence>
<evidence type="ECO:0000256" key="2">
    <source>
        <dbReference type="SAM" id="SignalP"/>
    </source>
</evidence>
<reference evidence="4 5" key="1">
    <citation type="submission" date="2019-06" db="EMBL/GenBank/DDBJ databases">
        <title>Sequencing the genomes of 1000 actinobacteria strains.</title>
        <authorList>
            <person name="Klenk H.-P."/>
        </authorList>
    </citation>
    <scope>NUCLEOTIDE SEQUENCE [LARGE SCALE GENOMIC DNA]</scope>
    <source>
        <strain evidence="4 5">DSM 24617</strain>
    </source>
</reference>
<dbReference type="EMBL" id="VFOK01000001">
    <property type="protein sequence ID" value="TQL32541.1"/>
    <property type="molecule type" value="Genomic_DNA"/>
</dbReference>
<comment type="caution">
    <text evidence="4">The sequence shown here is derived from an EMBL/GenBank/DDBJ whole genome shotgun (WGS) entry which is preliminary data.</text>
</comment>